<dbReference type="InterPro" id="IPR050065">
    <property type="entry name" value="GlmU-like"/>
</dbReference>
<evidence type="ECO:0000256" key="1">
    <source>
        <dbReference type="ARBA" id="ARBA00022679"/>
    </source>
</evidence>
<dbReference type="InterPro" id="IPR005835">
    <property type="entry name" value="NTP_transferase_dom"/>
</dbReference>
<evidence type="ECO:0000313" key="4">
    <source>
        <dbReference type="EMBL" id="TGD72470.1"/>
    </source>
</evidence>
<accession>A0A4Z0LZ21</accession>
<proteinExistence type="predicted"/>
<dbReference type="CDD" id="cd06422">
    <property type="entry name" value="NTP_transferase_like_1"/>
    <property type="match status" value="1"/>
</dbReference>
<keyword evidence="5" id="KW-1185">Reference proteome</keyword>
<comment type="caution">
    <text evidence="4">The sequence shown here is derived from an EMBL/GenBank/DDBJ whole genome shotgun (WGS) entry which is preliminary data.</text>
</comment>
<evidence type="ECO:0000256" key="2">
    <source>
        <dbReference type="ARBA" id="ARBA00022695"/>
    </source>
</evidence>
<name>A0A4Z0LZ21_9GAMM</name>
<dbReference type="PANTHER" id="PTHR43584">
    <property type="entry name" value="NUCLEOTIDYL TRANSFERASE"/>
    <property type="match status" value="1"/>
</dbReference>
<reference evidence="4 5" key="1">
    <citation type="submission" date="2019-04" db="EMBL/GenBank/DDBJ databases">
        <title>Taxonomy of novel Haliea sp. from mangrove soil of West Coast of India.</title>
        <authorList>
            <person name="Verma A."/>
            <person name="Kumar P."/>
            <person name="Krishnamurthi S."/>
        </authorList>
    </citation>
    <scope>NUCLEOTIDE SEQUENCE [LARGE SCALE GENOMIC DNA]</scope>
    <source>
        <strain evidence="4 5">SAOS-164</strain>
    </source>
</reference>
<feature type="domain" description="Nucleotidyl transferase" evidence="3">
    <location>
        <begin position="3"/>
        <end position="221"/>
    </location>
</feature>
<keyword evidence="1 4" id="KW-0808">Transferase</keyword>
<dbReference type="EMBL" id="SRLE01000009">
    <property type="protein sequence ID" value="TGD72470.1"/>
    <property type="molecule type" value="Genomic_DNA"/>
</dbReference>
<evidence type="ECO:0000259" key="3">
    <source>
        <dbReference type="Pfam" id="PF00483"/>
    </source>
</evidence>
<dbReference type="Proteomes" id="UP000298050">
    <property type="component" value="Unassembled WGS sequence"/>
</dbReference>
<dbReference type="Gene3D" id="3.90.550.10">
    <property type="entry name" value="Spore Coat Polysaccharide Biosynthesis Protein SpsA, Chain A"/>
    <property type="match status" value="1"/>
</dbReference>
<dbReference type="AlphaFoldDB" id="A0A4Z0LZ21"/>
<evidence type="ECO:0000313" key="5">
    <source>
        <dbReference type="Proteomes" id="UP000298050"/>
    </source>
</evidence>
<gene>
    <name evidence="4" type="ORF">E4634_13120</name>
</gene>
<dbReference type="NCBIfam" id="NF045761">
    <property type="entry name" value="NAMPUrTaseMurU"/>
    <property type="match status" value="1"/>
</dbReference>
<sequence length="225" mass="24766">MRAMILAAGFGERMRPLTEHTPKPLLSAGGLPLIEYHLRALAAAGIEDVVINVSHLGEQVEAFCAEGARWSLRIRYSREDAPLETAGGIQRALPLLGTEPFMVVNGDIWCDYDFARLRDYRLAPWERAHLVMVGNPPQHPLGDFHLDETGRLQYRPDAVAGCTYAGIALFDPLFFADMAPGKLALRPLLDAAIAAGTLGGEFHTGQWEDVGTPQRLAELDARLRR</sequence>
<keyword evidence="2" id="KW-0548">Nucleotidyltransferase</keyword>
<dbReference type="OrthoDB" id="9788272at2"/>
<dbReference type="InterPro" id="IPR054790">
    <property type="entry name" value="MurU"/>
</dbReference>
<organism evidence="4 5">
    <name type="scientific">Mangrovimicrobium sediminis</name>
    <dbReference type="NCBI Taxonomy" id="2562682"/>
    <lineage>
        <taxon>Bacteria</taxon>
        <taxon>Pseudomonadati</taxon>
        <taxon>Pseudomonadota</taxon>
        <taxon>Gammaproteobacteria</taxon>
        <taxon>Cellvibrionales</taxon>
        <taxon>Halieaceae</taxon>
        <taxon>Mangrovimicrobium</taxon>
    </lineage>
</organism>
<dbReference type="PANTHER" id="PTHR43584:SF8">
    <property type="entry name" value="N-ACETYLMURAMATE ALPHA-1-PHOSPHATE URIDYLYLTRANSFERASE"/>
    <property type="match status" value="1"/>
</dbReference>
<dbReference type="GO" id="GO:0016779">
    <property type="term" value="F:nucleotidyltransferase activity"/>
    <property type="evidence" value="ECO:0007669"/>
    <property type="project" value="UniProtKB-KW"/>
</dbReference>
<dbReference type="Pfam" id="PF00483">
    <property type="entry name" value="NTP_transferase"/>
    <property type="match status" value="1"/>
</dbReference>
<protein>
    <submittedName>
        <fullName evidence="4">Nucleotidyltransferase family protein</fullName>
    </submittedName>
</protein>
<dbReference type="InterPro" id="IPR029044">
    <property type="entry name" value="Nucleotide-diphossugar_trans"/>
</dbReference>
<dbReference type="SUPFAM" id="SSF53448">
    <property type="entry name" value="Nucleotide-diphospho-sugar transferases"/>
    <property type="match status" value="1"/>
</dbReference>